<organism evidence="1 2">
    <name type="scientific">Anaerostipes hadrus</name>
    <dbReference type="NCBI Taxonomy" id="649756"/>
    <lineage>
        <taxon>Bacteria</taxon>
        <taxon>Bacillati</taxon>
        <taxon>Bacillota</taxon>
        <taxon>Clostridia</taxon>
        <taxon>Lachnospirales</taxon>
        <taxon>Lachnospiraceae</taxon>
        <taxon>Anaerostipes</taxon>
    </lineage>
</organism>
<dbReference type="InterPro" id="IPR036890">
    <property type="entry name" value="HATPase_C_sf"/>
</dbReference>
<dbReference type="AlphaFoldDB" id="A0A173RAS9"/>
<dbReference type="SUPFAM" id="SSF55874">
    <property type="entry name" value="ATPase domain of HSP90 chaperone/DNA topoisomerase II/histidine kinase"/>
    <property type="match status" value="1"/>
</dbReference>
<dbReference type="EMBL" id="CYXY01000002">
    <property type="protein sequence ID" value="CUM74846.1"/>
    <property type="molecule type" value="Genomic_DNA"/>
</dbReference>
<dbReference type="Gene3D" id="3.30.565.10">
    <property type="entry name" value="Histidine kinase-like ATPase, C-terminal domain"/>
    <property type="match status" value="1"/>
</dbReference>
<evidence type="ECO:0000313" key="2">
    <source>
        <dbReference type="Proteomes" id="UP000095553"/>
    </source>
</evidence>
<reference evidence="1 2" key="1">
    <citation type="submission" date="2015-09" db="EMBL/GenBank/DDBJ databases">
        <authorList>
            <consortium name="Pathogen Informatics"/>
        </authorList>
    </citation>
    <scope>NUCLEOTIDE SEQUENCE [LARGE SCALE GENOMIC DNA]</scope>
    <source>
        <strain evidence="1 2">2789STDY5834959</strain>
    </source>
</reference>
<dbReference type="RefSeq" id="WP_055072278.1">
    <property type="nucleotide sequence ID" value="NZ_CYXY01000002.1"/>
</dbReference>
<evidence type="ECO:0008006" key="3">
    <source>
        <dbReference type="Google" id="ProtNLM"/>
    </source>
</evidence>
<accession>A0A173RAS9</accession>
<sequence>MEVQNKKVDASPTKSFFIYMLTRDIDVRPAIVELIDNSIDGAKKIRNNTEYEGLFIKINMSQDKFIIEDNCGGIDIETAQKYAFQFGRSSERESDSSGYFTGIFGIGMKRALFKLGKKFEVSSTTRTEYFDLKVDVDEWINRPEWEFEFDKVETGMNNSNTGTKIIVEKLNTDIVNKFESEMFINSLIDYIQKYRTVEAENGLDIEVNNIAIDYGKEKLLKSKDIQPYEKQIIDDSGKITIIAGITNKGEPNKAGWYIYCNGRLVLYADKTELTGWGVENRVFHYSLAEFRGYVYFESQNLLELPWNTTKTGIDTSNRLYVIARQSMSEAMKQVIKVIDEAKRKHDVSNLDELDFVKKASETELNHSTITNISENKDFNITETEPKIPMARISFSKPLTEVNKVKENMGERTNKAVGEKLFEYYCEMEGI</sequence>
<dbReference type="Proteomes" id="UP000095553">
    <property type="component" value="Unassembled WGS sequence"/>
</dbReference>
<dbReference type="Pfam" id="PF13589">
    <property type="entry name" value="HATPase_c_3"/>
    <property type="match status" value="1"/>
</dbReference>
<evidence type="ECO:0000313" key="1">
    <source>
        <dbReference type="EMBL" id="CUM74846.1"/>
    </source>
</evidence>
<name>A0A173RAS9_ANAHA</name>
<protein>
    <recommendedName>
        <fullName evidence="3">ATP-binding protein</fullName>
    </recommendedName>
</protein>
<proteinExistence type="predicted"/>
<gene>
    <name evidence="1" type="ORF">ERS852571_00354</name>
</gene>